<dbReference type="AlphaFoldDB" id="A0A5Q6PDP8"/>
<comment type="caution">
    <text evidence="1">The sequence shown here is derived from an EMBL/GenBank/DDBJ whole genome shotgun (WGS) entry which is preliminary data.</text>
</comment>
<accession>A0A5Q6PDP8</accession>
<protein>
    <submittedName>
        <fullName evidence="1">Uncharacterized protein</fullName>
    </submittedName>
</protein>
<dbReference type="EMBL" id="VUAA01000031">
    <property type="protein sequence ID" value="KAA1252973.1"/>
    <property type="molecule type" value="Genomic_DNA"/>
</dbReference>
<reference evidence="1 2" key="1">
    <citation type="submission" date="2019-09" db="EMBL/GenBank/DDBJ databases">
        <authorList>
            <person name="Kritzky A."/>
            <person name="Schelkanova E.Y."/>
            <person name="Alkhova Z.V."/>
            <person name="Smirnova N.I."/>
        </authorList>
    </citation>
    <scope>NUCLEOTIDE SEQUENCE [LARGE SCALE GENOMIC DNA]</scope>
    <source>
        <strain evidence="1 2">M1526</strain>
    </source>
</reference>
<name>A0A5Q6PDP8_VIBCL</name>
<organism evidence="1 2">
    <name type="scientific">Vibrio cholerae</name>
    <dbReference type="NCBI Taxonomy" id="666"/>
    <lineage>
        <taxon>Bacteria</taxon>
        <taxon>Pseudomonadati</taxon>
        <taxon>Pseudomonadota</taxon>
        <taxon>Gammaproteobacteria</taxon>
        <taxon>Vibrionales</taxon>
        <taxon>Vibrionaceae</taxon>
        <taxon>Vibrio</taxon>
    </lineage>
</organism>
<evidence type="ECO:0000313" key="1">
    <source>
        <dbReference type="EMBL" id="KAA1252973.1"/>
    </source>
</evidence>
<proteinExistence type="predicted"/>
<dbReference type="Proteomes" id="UP000323225">
    <property type="component" value="Unassembled WGS sequence"/>
</dbReference>
<evidence type="ECO:0000313" key="2">
    <source>
        <dbReference type="Proteomes" id="UP000323225"/>
    </source>
</evidence>
<gene>
    <name evidence="1" type="ORF">F0M16_19860</name>
</gene>
<sequence length="117" mass="13576">MKNQRVRRGSQNCDIIIPLLTYAVIDTNGYLLATSNLEMALSVFHDEPVDNEFILLLESADLNEMNSEDEVYALDEDGQINFEGTVEQFKYHIENIDFARGKRNIKLSTHKKKQKRR</sequence>